<name>A0A135V8B8_9PEZI</name>
<organism evidence="1 2">
    <name type="scientific">Colletotrichum salicis</name>
    <dbReference type="NCBI Taxonomy" id="1209931"/>
    <lineage>
        <taxon>Eukaryota</taxon>
        <taxon>Fungi</taxon>
        <taxon>Dikarya</taxon>
        <taxon>Ascomycota</taxon>
        <taxon>Pezizomycotina</taxon>
        <taxon>Sordariomycetes</taxon>
        <taxon>Hypocreomycetidae</taxon>
        <taxon>Glomerellales</taxon>
        <taxon>Glomerellaceae</taxon>
        <taxon>Colletotrichum</taxon>
        <taxon>Colletotrichum acutatum species complex</taxon>
    </lineage>
</organism>
<keyword evidence="2" id="KW-1185">Reference proteome</keyword>
<dbReference type="AlphaFoldDB" id="A0A135V8B8"/>
<proteinExistence type="predicted"/>
<evidence type="ECO:0000313" key="2">
    <source>
        <dbReference type="Proteomes" id="UP000070121"/>
    </source>
</evidence>
<accession>A0A135V8B8</accession>
<gene>
    <name evidence="1" type="ORF">CSAL01_00120</name>
</gene>
<protein>
    <submittedName>
        <fullName evidence="1">Uncharacterized protein</fullName>
    </submittedName>
</protein>
<sequence length="106" mass="11273">MGYSIPPDGDSSLAGGVAPAPILQIAAFASTQMGAKPSEHECSYRWALGAGQSRQVPGPGPAHLTSPHRYVPFLPPYSPPVFPVRHHFSPVASPNFYTGCYRLVVV</sequence>
<evidence type="ECO:0000313" key="1">
    <source>
        <dbReference type="EMBL" id="KXH68852.1"/>
    </source>
</evidence>
<comment type="caution">
    <text evidence="1">The sequence shown here is derived from an EMBL/GenBank/DDBJ whole genome shotgun (WGS) entry which is preliminary data.</text>
</comment>
<dbReference type="Proteomes" id="UP000070121">
    <property type="component" value="Unassembled WGS sequence"/>
</dbReference>
<reference evidence="1 2" key="1">
    <citation type="submission" date="2014-02" db="EMBL/GenBank/DDBJ databases">
        <title>The genome sequence of Colletotrichum salicis CBS 607.94.</title>
        <authorList>
            <person name="Baroncelli R."/>
            <person name="Thon M.R."/>
        </authorList>
    </citation>
    <scope>NUCLEOTIDE SEQUENCE [LARGE SCALE GENOMIC DNA]</scope>
    <source>
        <strain evidence="1 2">CBS 607.94</strain>
    </source>
</reference>
<dbReference type="EMBL" id="JFFI01000222">
    <property type="protein sequence ID" value="KXH68852.1"/>
    <property type="molecule type" value="Genomic_DNA"/>
</dbReference>